<dbReference type="SUPFAM" id="SSF46785">
    <property type="entry name" value="Winged helix' DNA-binding domain"/>
    <property type="match status" value="1"/>
</dbReference>
<keyword evidence="6" id="KW-1185">Reference proteome</keyword>
<proteinExistence type="predicted"/>
<dbReference type="PANTHER" id="PTHR42756:SF1">
    <property type="entry name" value="TRANSCRIPTIONAL REPRESSOR OF EMRAB OPERON"/>
    <property type="match status" value="1"/>
</dbReference>
<reference evidence="5 6" key="1">
    <citation type="submission" date="2016-11" db="EMBL/GenBank/DDBJ databases">
        <authorList>
            <person name="Jaros S."/>
            <person name="Januszkiewicz K."/>
            <person name="Wedrychowicz H."/>
        </authorList>
    </citation>
    <scope>NUCLEOTIDE SEQUENCE [LARGE SCALE GENOMIC DNA]</scope>
    <source>
        <strain evidence="5 6">DSM 14214</strain>
    </source>
</reference>
<keyword evidence="3" id="KW-0804">Transcription</keyword>
<evidence type="ECO:0000259" key="4">
    <source>
        <dbReference type="PROSITE" id="PS50995"/>
    </source>
</evidence>
<evidence type="ECO:0000256" key="2">
    <source>
        <dbReference type="ARBA" id="ARBA00023125"/>
    </source>
</evidence>
<dbReference type="GeneID" id="78177671"/>
<evidence type="ECO:0000256" key="3">
    <source>
        <dbReference type="ARBA" id="ARBA00023163"/>
    </source>
</evidence>
<dbReference type="Gene3D" id="1.10.10.10">
    <property type="entry name" value="Winged helix-like DNA-binding domain superfamily/Winged helix DNA-binding domain"/>
    <property type="match status" value="1"/>
</dbReference>
<evidence type="ECO:0000313" key="5">
    <source>
        <dbReference type="EMBL" id="SHL15186.1"/>
    </source>
</evidence>
<dbReference type="Proteomes" id="UP000183975">
    <property type="component" value="Unassembled WGS sequence"/>
</dbReference>
<dbReference type="OrthoDB" id="384891at2"/>
<protein>
    <submittedName>
        <fullName evidence="5">DNA-binding transcriptional regulator, MarR family</fullName>
    </submittedName>
</protein>
<dbReference type="InterPro" id="IPR036388">
    <property type="entry name" value="WH-like_DNA-bd_sf"/>
</dbReference>
<dbReference type="PROSITE" id="PS50995">
    <property type="entry name" value="HTH_MARR_2"/>
    <property type="match status" value="1"/>
</dbReference>
<dbReference type="InterPro" id="IPR036390">
    <property type="entry name" value="WH_DNA-bd_sf"/>
</dbReference>
<feature type="domain" description="HTH marR-type" evidence="4">
    <location>
        <begin position="1"/>
        <end position="141"/>
    </location>
</feature>
<gene>
    <name evidence="5" type="ORF">SAMN02745138_02959</name>
</gene>
<dbReference type="EMBL" id="FRAH01000072">
    <property type="protein sequence ID" value="SHL15186.1"/>
    <property type="molecule type" value="Genomic_DNA"/>
</dbReference>
<dbReference type="AlphaFoldDB" id="A0A1M6YA60"/>
<dbReference type="PRINTS" id="PR00598">
    <property type="entry name" value="HTHMARR"/>
</dbReference>
<organism evidence="5 6">
    <name type="scientific">Anaerotignum lactatifermentans DSM 14214</name>
    <dbReference type="NCBI Taxonomy" id="1121323"/>
    <lineage>
        <taxon>Bacteria</taxon>
        <taxon>Bacillati</taxon>
        <taxon>Bacillota</taxon>
        <taxon>Clostridia</taxon>
        <taxon>Lachnospirales</taxon>
        <taxon>Anaerotignaceae</taxon>
        <taxon>Anaerotignum</taxon>
    </lineage>
</organism>
<name>A0A1M6YA60_9FIRM</name>
<dbReference type="SMART" id="SM00347">
    <property type="entry name" value="HTH_MARR"/>
    <property type="match status" value="1"/>
</dbReference>
<evidence type="ECO:0000313" key="6">
    <source>
        <dbReference type="Proteomes" id="UP000183975"/>
    </source>
</evidence>
<evidence type="ECO:0000256" key="1">
    <source>
        <dbReference type="ARBA" id="ARBA00023015"/>
    </source>
</evidence>
<dbReference type="InterPro" id="IPR000835">
    <property type="entry name" value="HTH_MarR-typ"/>
</dbReference>
<dbReference type="Pfam" id="PF12802">
    <property type="entry name" value="MarR_2"/>
    <property type="match status" value="1"/>
</dbReference>
<dbReference type="PANTHER" id="PTHR42756">
    <property type="entry name" value="TRANSCRIPTIONAL REGULATOR, MARR"/>
    <property type="match status" value="1"/>
</dbReference>
<dbReference type="GO" id="GO:0003677">
    <property type="term" value="F:DNA binding"/>
    <property type="evidence" value="ECO:0007669"/>
    <property type="project" value="UniProtKB-KW"/>
</dbReference>
<keyword evidence="1" id="KW-0805">Transcription regulation</keyword>
<keyword evidence="2 5" id="KW-0238">DNA-binding</keyword>
<dbReference type="RefSeq" id="WP_072853046.1">
    <property type="nucleotide sequence ID" value="NZ_FRAH01000072.1"/>
</dbReference>
<sequence>MQPKISFCLEWKMVSNLMRHSANACTTCVEATNLTGMQLFILEYLYQHQEQDVFQRDLEAEFHVRRSTVTGILKGMEKKGLIQRLSVEEDARLKRIILTPQAKSLHREVEMAVVRMEKIALRGLSKAEIEVFLEILEKMKANLQEDMLTYDEQKGE</sequence>
<accession>A0A1M6YA60</accession>
<dbReference type="GO" id="GO:0003700">
    <property type="term" value="F:DNA-binding transcription factor activity"/>
    <property type="evidence" value="ECO:0007669"/>
    <property type="project" value="InterPro"/>
</dbReference>